<dbReference type="GO" id="GO:0016020">
    <property type="term" value="C:membrane"/>
    <property type="evidence" value="ECO:0007669"/>
    <property type="project" value="UniProtKB-SubCell"/>
</dbReference>
<accession>A0AAD6GXZ2</accession>
<dbReference type="PANTHER" id="PTHR43341:SF18">
    <property type="entry name" value="AMINO ACID PERMEASE_ SLC12A DOMAIN-CONTAINING PROTEIN"/>
    <property type="match status" value="1"/>
</dbReference>
<comment type="subcellular location">
    <subcellularLocation>
        <location evidence="1">Membrane</location>
        <topology evidence="1">Multi-pass membrane protein</topology>
    </subcellularLocation>
</comment>
<gene>
    <name evidence="7" type="ORF">N7450_003151</name>
</gene>
<evidence type="ECO:0000313" key="7">
    <source>
        <dbReference type="EMBL" id="KAJ5596693.1"/>
    </source>
</evidence>
<feature type="transmembrane region" description="Helical" evidence="5">
    <location>
        <begin position="340"/>
        <end position="361"/>
    </location>
</feature>
<feature type="transmembrane region" description="Helical" evidence="5">
    <location>
        <begin position="123"/>
        <end position="143"/>
    </location>
</feature>
<feature type="transmembrane region" description="Helical" evidence="5">
    <location>
        <begin position="415"/>
        <end position="440"/>
    </location>
</feature>
<feature type="transmembrane region" description="Helical" evidence="5">
    <location>
        <begin position="247"/>
        <end position="266"/>
    </location>
</feature>
<keyword evidence="3 5" id="KW-1133">Transmembrane helix</keyword>
<evidence type="ECO:0000256" key="1">
    <source>
        <dbReference type="ARBA" id="ARBA00004141"/>
    </source>
</evidence>
<feature type="transmembrane region" description="Helical" evidence="5">
    <location>
        <begin position="149"/>
        <end position="177"/>
    </location>
</feature>
<keyword evidence="4 5" id="KW-0472">Membrane</keyword>
<organism evidence="7 8">
    <name type="scientific">Penicillium hetheringtonii</name>
    <dbReference type="NCBI Taxonomy" id="911720"/>
    <lineage>
        <taxon>Eukaryota</taxon>
        <taxon>Fungi</taxon>
        <taxon>Dikarya</taxon>
        <taxon>Ascomycota</taxon>
        <taxon>Pezizomycotina</taxon>
        <taxon>Eurotiomycetes</taxon>
        <taxon>Eurotiomycetidae</taxon>
        <taxon>Eurotiales</taxon>
        <taxon>Aspergillaceae</taxon>
        <taxon>Penicillium</taxon>
    </lineage>
</organism>
<feature type="transmembrane region" description="Helical" evidence="5">
    <location>
        <begin position="382"/>
        <end position="403"/>
    </location>
</feature>
<feature type="domain" description="Amino acid permease/ SLC12A" evidence="6">
    <location>
        <begin position="60"/>
        <end position="517"/>
    </location>
</feature>
<evidence type="ECO:0000256" key="2">
    <source>
        <dbReference type="ARBA" id="ARBA00022692"/>
    </source>
</evidence>
<evidence type="ECO:0000259" key="6">
    <source>
        <dbReference type="Pfam" id="PF00324"/>
    </source>
</evidence>
<dbReference type="PIRSF" id="PIRSF006060">
    <property type="entry name" value="AA_transporter"/>
    <property type="match status" value="1"/>
</dbReference>
<dbReference type="Gene3D" id="1.20.1740.10">
    <property type="entry name" value="Amino acid/polyamine transporter I"/>
    <property type="match status" value="1"/>
</dbReference>
<evidence type="ECO:0000256" key="4">
    <source>
        <dbReference type="ARBA" id="ARBA00023136"/>
    </source>
</evidence>
<protein>
    <submittedName>
        <fullName evidence="7">Amino acid permease</fullName>
    </submittedName>
</protein>
<evidence type="ECO:0000256" key="3">
    <source>
        <dbReference type="ARBA" id="ARBA00022989"/>
    </source>
</evidence>
<name>A0AAD6GXZ2_9EURO</name>
<dbReference type="GO" id="GO:0015171">
    <property type="term" value="F:amino acid transmembrane transporter activity"/>
    <property type="evidence" value="ECO:0007669"/>
    <property type="project" value="TreeGrafter"/>
</dbReference>
<comment type="caution">
    <text evidence="7">The sequence shown here is derived from an EMBL/GenBank/DDBJ whole genome shotgun (WGS) entry which is preliminary data.</text>
</comment>
<dbReference type="Pfam" id="PF00324">
    <property type="entry name" value="AA_permease"/>
    <property type="match status" value="1"/>
</dbReference>
<keyword evidence="2 5" id="KW-0812">Transmembrane</keyword>
<keyword evidence="8" id="KW-1185">Reference proteome</keyword>
<evidence type="ECO:0000313" key="8">
    <source>
        <dbReference type="Proteomes" id="UP001216150"/>
    </source>
</evidence>
<feature type="transmembrane region" description="Helical" evidence="5">
    <location>
        <begin position="189"/>
        <end position="211"/>
    </location>
</feature>
<feature type="transmembrane region" description="Helical" evidence="5">
    <location>
        <begin position="491"/>
        <end position="509"/>
    </location>
</feature>
<feature type="transmembrane region" description="Helical" evidence="5">
    <location>
        <begin position="287"/>
        <end position="306"/>
    </location>
</feature>
<feature type="transmembrane region" description="Helical" evidence="5">
    <location>
        <begin position="63"/>
        <end position="83"/>
    </location>
</feature>
<dbReference type="PANTHER" id="PTHR43341">
    <property type="entry name" value="AMINO ACID PERMEASE"/>
    <property type="match status" value="1"/>
</dbReference>
<dbReference type="EMBL" id="JAQJAC010000002">
    <property type="protein sequence ID" value="KAJ5596693.1"/>
    <property type="molecule type" value="Genomic_DNA"/>
</dbReference>
<feature type="transmembrane region" description="Helical" evidence="5">
    <location>
        <begin position="89"/>
        <end position="111"/>
    </location>
</feature>
<dbReference type="AlphaFoldDB" id="A0AAD6GXZ2"/>
<reference evidence="7 8" key="1">
    <citation type="journal article" date="2023" name="IMA Fungus">
        <title>Comparative genomic study of the Penicillium genus elucidates a diverse pangenome and 15 lateral gene transfer events.</title>
        <authorList>
            <person name="Petersen C."/>
            <person name="Sorensen T."/>
            <person name="Nielsen M.R."/>
            <person name="Sondergaard T.E."/>
            <person name="Sorensen J.L."/>
            <person name="Fitzpatrick D.A."/>
            <person name="Frisvad J.C."/>
            <person name="Nielsen K.L."/>
        </authorList>
    </citation>
    <scope>NUCLEOTIDE SEQUENCE [LARGE SCALE GENOMIC DNA]</scope>
    <source>
        <strain evidence="7 8">IBT 29057</strain>
    </source>
</reference>
<sequence>MALEHTTDSDGDNIASSTPANINYFDLEKTKELQQKDPDGAGAPELAETKELRRGLQQRHIQMIALAGTIGTGLFLGSGRALAQAGPAGIFMGYSIMGLLISGVTLSIGELSALWRNYSTCRLLCGSSILFCTGWNVTYQYLISIPAEISAAAVIVQFWVTINNAIWVTVFSAILFVTNAFLVKIYGEVEFYLALLKVFLIVGMNIMGLVITAGGGPNHEAVGFRYWHDPGPFVQYLDVPGPLGRFMGFWTVFANAAYAYSSIETISMAAAETYAPRRNIPKAAKRVFVRVLLFYVTSILMITLLIPSDDPMLLRSTGTAAQSPFLIAANRAGIKVVPHIINAIVLTSAWSSGNSSLSLVAHAFSSVSLAKVKRRNFSHVPIVGVSPYMGIIAIGVWMALGYMSVSATAAMVFTWLQDLVACAQIMGWLVICTTYLRFYYAMKKQGISRLRLPWKAPFQPYAAWMTLVSLIIILLTGGYTTFIHGHWSTETFISAYLDIGIFAALYFGYKIWYRTKIISLDESPVARFVDIAENDPDPPEDVKTAWSRINILWS</sequence>
<feature type="transmembrane region" description="Helical" evidence="5">
    <location>
        <begin position="461"/>
        <end position="479"/>
    </location>
</feature>
<dbReference type="Proteomes" id="UP001216150">
    <property type="component" value="Unassembled WGS sequence"/>
</dbReference>
<dbReference type="InterPro" id="IPR050524">
    <property type="entry name" value="APC_YAT"/>
</dbReference>
<evidence type="ECO:0000256" key="5">
    <source>
        <dbReference type="SAM" id="Phobius"/>
    </source>
</evidence>
<proteinExistence type="predicted"/>
<dbReference type="InterPro" id="IPR004841">
    <property type="entry name" value="AA-permease/SLC12A_dom"/>
</dbReference>